<evidence type="ECO:0000256" key="1">
    <source>
        <dbReference type="SAM" id="Phobius"/>
    </source>
</evidence>
<dbReference type="Proteomes" id="UP000178808">
    <property type="component" value="Unassembled WGS sequence"/>
</dbReference>
<dbReference type="Pfam" id="PF18895">
    <property type="entry name" value="T4SS_pilin"/>
    <property type="match status" value="1"/>
</dbReference>
<comment type="caution">
    <text evidence="2">The sequence shown here is derived from an EMBL/GenBank/DDBJ whole genome shotgun (WGS) entry which is preliminary data.</text>
</comment>
<dbReference type="AlphaFoldDB" id="A0A1G1Z572"/>
<keyword evidence="1" id="KW-0472">Membrane</keyword>
<evidence type="ECO:0000313" key="2">
    <source>
        <dbReference type="EMBL" id="OGY59791.1"/>
    </source>
</evidence>
<organism evidence="2 3">
    <name type="scientific">Candidatus Colwellbacteria bacterium RIFCSPLOWO2_02_FULL_44_20b</name>
    <dbReference type="NCBI Taxonomy" id="1797691"/>
    <lineage>
        <taxon>Bacteria</taxon>
        <taxon>Candidatus Colwelliibacteriota</taxon>
    </lineage>
</organism>
<keyword evidence="1" id="KW-1133">Transmembrane helix</keyword>
<reference evidence="2 3" key="1">
    <citation type="journal article" date="2016" name="Nat. Commun.">
        <title>Thousands of microbial genomes shed light on interconnected biogeochemical processes in an aquifer system.</title>
        <authorList>
            <person name="Anantharaman K."/>
            <person name="Brown C.T."/>
            <person name="Hug L.A."/>
            <person name="Sharon I."/>
            <person name="Castelle C.J."/>
            <person name="Probst A.J."/>
            <person name="Thomas B.C."/>
            <person name="Singh A."/>
            <person name="Wilkins M.J."/>
            <person name="Karaoz U."/>
            <person name="Brodie E.L."/>
            <person name="Williams K.H."/>
            <person name="Hubbard S.S."/>
            <person name="Banfield J.F."/>
        </authorList>
    </citation>
    <scope>NUCLEOTIDE SEQUENCE [LARGE SCALE GENOMIC DNA]</scope>
</reference>
<evidence type="ECO:0000313" key="3">
    <source>
        <dbReference type="Proteomes" id="UP000178808"/>
    </source>
</evidence>
<feature type="transmembrane region" description="Helical" evidence="1">
    <location>
        <begin position="105"/>
        <end position="128"/>
    </location>
</feature>
<dbReference type="EMBL" id="MHIZ01000030">
    <property type="protein sequence ID" value="OGY59791.1"/>
    <property type="molecule type" value="Genomic_DNA"/>
</dbReference>
<sequence>MKHITYFLLQVSLLPFSLRRVFAVGSGSDQPGSGRAPGDPAADSIIEFKSPTENEDLLCFIDHIANVFAFQIAPIIVVTMILYGAFRMLTAAGDPEAFAVGKKTIVYSVLGYIIVLLIAGVVDIRMLFNDIFDGNTQALDCRS</sequence>
<name>A0A1G1Z572_9BACT</name>
<accession>A0A1G1Z572</accession>
<gene>
    <name evidence="2" type="ORF">A3I31_01130</name>
</gene>
<dbReference type="InterPro" id="IPR043993">
    <property type="entry name" value="T4SS_pilin"/>
</dbReference>
<protein>
    <submittedName>
        <fullName evidence="2">Uncharacterized protein</fullName>
    </submittedName>
</protein>
<proteinExistence type="predicted"/>
<keyword evidence="1" id="KW-0812">Transmembrane</keyword>
<feature type="transmembrane region" description="Helical" evidence="1">
    <location>
        <begin position="64"/>
        <end position="85"/>
    </location>
</feature>